<sequence length="147" mass="16126">MEKELRVLKDVRQLALKMQHAGLQEIEWRGARWSVRLRFPNDAVAKTAVPPLAITVEREASLLPVCSPIPGRLLLSHPSHGDAFIQPGQRIKPHALLALVRVGPLYLPVRSPVDATVESIVAQADQQLEYGSEIALLLPLTPAVGKL</sequence>
<dbReference type="Gene3D" id="2.40.50.100">
    <property type="match status" value="1"/>
</dbReference>
<evidence type="ECO:0000313" key="2">
    <source>
        <dbReference type="EMBL" id="RJL76476.1"/>
    </source>
</evidence>
<name>A0AAP2D5F4_9GAMM</name>
<proteinExistence type="predicted"/>
<dbReference type="GeneID" id="49323755"/>
<comment type="caution">
    <text evidence="1">The sequence shown here is derived from an EMBL/GenBank/DDBJ whole genome shotgun (WGS) entry which is preliminary data.</text>
</comment>
<protein>
    <submittedName>
        <fullName evidence="1">Acetyl-CoA carboxylase biotin carboxyl carrier protein subunit</fullName>
    </submittedName>
</protein>
<accession>A0AAP2D5F4</accession>
<reference evidence="1 3" key="1">
    <citation type="submission" date="2018-05" db="EMBL/GenBank/DDBJ databases">
        <title>Genomic diversity of pathogens causing Blackleg of Potato in Pakistan.</title>
        <authorList>
            <person name="Sarfraz S."/>
            <person name="Riaz K."/>
            <person name="Oulghazi S."/>
            <person name="Cigna J."/>
            <person name="Sahi S.T."/>
            <person name="Khan S.H."/>
            <person name="Hameed A."/>
            <person name="Faure D."/>
        </authorList>
    </citation>
    <scope>NUCLEOTIDE SEQUENCE [LARGE SCALE GENOMIC DNA]</scope>
    <source>
        <strain evidence="1 3">SS70</strain>
    </source>
</reference>
<dbReference type="Proteomes" id="UP000245055">
    <property type="component" value="Unassembled WGS sequence"/>
</dbReference>
<evidence type="ECO:0000313" key="1">
    <source>
        <dbReference type="EMBL" id="PWD75591.1"/>
    </source>
</evidence>
<gene>
    <name evidence="2" type="ORF">D5077_00265</name>
    <name evidence="1" type="ORF">DF213_00275</name>
</gene>
<reference evidence="2 4" key="2">
    <citation type="submission" date="2018-09" db="EMBL/GenBank/DDBJ databases">
        <title>Phylogenetic diversity of Pectobacterium and Dickeya strains causing blackleg disease of potato in Morocco.</title>
        <authorList>
            <person name="Oulghazi S."/>
            <person name="Moumni M."/>
            <person name="Faure D."/>
        </authorList>
    </citation>
    <scope>NUCLEOTIDE SEQUENCE [LARGE SCALE GENOMIC DNA]</scope>
    <source>
        <strain evidence="2 4">S4.16.03.LID</strain>
    </source>
</reference>
<organism evidence="1 3">
    <name type="scientific">Dickeya dianthicola</name>
    <dbReference type="NCBI Taxonomy" id="204039"/>
    <lineage>
        <taxon>Bacteria</taxon>
        <taxon>Pseudomonadati</taxon>
        <taxon>Pseudomonadota</taxon>
        <taxon>Gammaproteobacteria</taxon>
        <taxon>Enterobacterales</taxon>
        <taxon>Pectobacteriaceae</taxon>
        <taxon>Dickeya</taxon>
    </lineage>
</organism>
<keyword evidence="4" id="KW-1185">Reference proteome</keyword>
<dbReference type="EMBL" id="QZDO01000001">
    <property type="protein sequence ID" value="RJL76476.1"/>
    <property type="molecule type" value="Genomic_DNA"/>
</dbReference>
<evidence type="ECO:0000313" key="3">
    <source>
        <dbReference type="Proteomes" id="UP000245055"/>
    </source>
</evidence>
<dbReference type="Proteomes" id="UP000266633">
    <property type="component" value="Unassembled WGS sequence"/>
</dbReference>
<dbReference type="SUPFAM" id="SSF51230">
    <property type="entry name" value="Single hybrid motif"/>
    <property type="match status" value="1"/>
</dbReference>
<evidence type="ECO:0000313" key="4">
    <source>
        <dbReference type="Proteomes" id="UP000266633"/>
    </source>
</evidence>
<dbReference type="InterPro" id="IPR011053">
    <property type="entry name" value="Single_hybrid_motif"/>
</dbReference>
<dbReference type="RefSeq" id="WP_024107404.1">
    <property type="nucleotide sequence ID" value="NZ_CP031560.1"/>
</dbReference>
<dbReference type="AlphaFoldDB" id="A0AAP2D5F4"/>
<dbReference type="EMBL" id="QESZ01000001">
    <property type="protein sequence ID" value="PWD75591.1"/>
    <property type="molecule type" value="Genomic_DNA"/>
</dbReference>